<dbReference type="Pfam" id="PF13180">
    <property type="entry name" value="PDZ_2"/>
    <property type="match status" value="1"/>
</dbReference>
<dbReference type="AlphaFoldDB" id="A0A645A616"/>
<dbReference type="InterPro" id="IPR001940">
    <property type="entry name" value="Peptidase_S1C"/>
</dbReference>
<dbReference type="EMBL" id="VSSQ01012140">
    <property type="protein sequence ID" value="MPM48532.1"/>
    <property type="molecule type" value="Genomic_DNA"/>
</dbReference>
<protein>
    <recommendedName>
        <fullName evidence="3">PDZ domain-containing protein</fullName>
    </recommendedName>
</protein>
<dbReference type="Pfam" id="PF13365">
    <property type="entry name" value="Trypsin_2"/>
    <property type="match status" value="1"/>
</dbReference>
<feature type="domain" description="PDZ" evidence="3">
    <location>
        <begin position="290"/>
        <end position="380"/>
    </location>
</feature>
<dbReference type="PROSITE" id="PS50106">
    <property type="entry name" value="PDZ"/>
    <property type="match status" value="1"/>
</dbReference>
<evidence type="ECO:0000259" key="3">
    <source>
        <dbReference type="PROSITE" id="PS50106"/>
    </source>
</evidence>
<keyword evidence="2" id="KW-0378">Hydrolase</keyword>
<dbReference type="Gene3D" id="2.40.10.120">
    <property type="match status" value="1"/>
</dbReference>
<evidence type="ECO:0000256" key="2">
    <source>
        <dbReference type="ARBA" id="ARBA00022801"/>
    </source>
</evidence>
<dbReference type="PANTHER" id="PTHR43343">
    <property type="entry name" value="PEPTIDASE S12"/>
    <property type="match status" value="1"/>
</dbReference>
<organism evidence="4">
    <name type="scientific">bioreactor metagenome</name>
    <dbReference type="NCBI Taxonomy" id="1076179"/>
    <lineage>
        <taxon>unclassified sequences</taxon>
        <taxon>metagenomes</taxon>
        <taxon>ecological metagenomes</taxon>
    </lineage>
</organism>
<comment type="caution">
    <text evidence="4">The sequence shown here is derived from an EMBL/GenBank/DDBJ whole genome shotgun (WGS) entry which is preliminary data.</text>
</comment>
<dbReference type="PANTHER" id="PTHR43343:SF3">
    <property type="entry name" value="PROTEASE DO-LIKE 8, CHLOROPLASTIC"/>
    <property type="match status" value="1"/>
</dbReference>
<gene>
    <name evidence="4" type="ORF">SDC9_95257</name>
</gene>
<dbReference type="InterPro" id="IPR009003">
    <property type="entry name" value="Peptidase_S1_PA"/>
</dbReference>
<dbReference type="SUPFAM" id="SSF50494">
    <property type="entry name" value="Trypsin-like serine proteases"/>
    <property type="match status" value="1"/>
</dbReference>
<dbReference type="PROSITE" id="PS51257">
    <property type="entry name" value="PROKAR_LIPOPROTEIN"/>
    <property type="match status" value="1"/>
</dbReference>
<evidence type="ECO:0000313" key="4">
    <source>
        <dbReference type="EMBL" id="MPM48532.1"/>
    </source>
</evidence>
<dbReference type="InterPro" id="IPR001478">
    <property type="entry name" value="PDZ"/>
</dbReference>
<name>A0A645A616_9ZZZZ</name>
<dbReference type="InterPro" id="IPR036034">
    <property type="entry name" value="PDZ_sf"/>
</dbReference>
<dbReference type="PRINTS" id="PR00834">
    <property type="entry name" value="PROTEASES2C"/>
</dbReference>
<sequence length="393" mass="41289">MKKIKLAVILGIVFLFTVSCSFTPDLLSALNALQTQVAELPQITTATPSVMLPSITINGNVSQLDAVLVSLYQKVSPGIVSIVTTTKDGYSSGSGFVFDKDGHIVTNYHVVEGATQIEVDFVTGVKVRATIVGADLDSDLAVLHVDVDSSELTPLQVGDSDQLQVGQMVVAIGSPFYLSGSMSLGIVSAKGRMLDSMHSTNDNGVYSAGDLIQTDAAINPGNSGGPLFNLEGEVVGVNRAISTNSYNEDGTPLNSGIGYSVSSNIVKRVVPAIINSGSYAYPYLGISSYSYDLILDEWEALGLTQTSGVYVMEVTPGGPAEQAGLKAGTHVTSISGLYSGGDLITQVDGRTVLMYSDLISYIMANKSPGDVVQLTIIRDGQEMQIPLTLGSRK</sequence>
<dbReference type="GO" id="GO:0004252">
    <property type="term" value="F:serine-type endopeptidase activity"/>
    <property type="evidence" value="ECO:0007669"/>
    <property type="project" value="InterPro"/>
</dbReference>
<keyword evidence="1" id="KW-0645">Protease</keyword>
<dbReference type="SUPFAM" id="SSF50156">
    <property type="entry name" value="PDZ domain-like"/>
    <property type="match status" value="1"/>
</dbReference>
<accession>A0A645A616</accession>
<proteinExistence type="predicted"/>
<dbReference type="Gene3D" id="2.30.42.10">
    <property type="match status" value="1"/>
</dbReference>
<evidence type="ECO:0000256" key="1">
    <source>
        <dbReference type="ARBA" id="ARBA00022670"/>
    </source>
</evidence>
<dbReference type="InterPro" id="IPR051201">
    <property type="entry name" value="Chloro_Bact_Ser_Proteases"/>
</dbReference>
<dbReference type="SMART" id="SM00228">
    <property type="entry name" value="PDZ"/>
    <property type="match status" value="1"/>
</dbReference>
<dbReference type="GO" id="GO:0006508">
    <property type="term" value="P:proteolysis"/>
    <property type="evidence" value="ECO:0007669"/>
    <property type="project" value="UniProtKB-KW"/>
</dbReference>
<reference evidence="4" key="1">
    <citation type="submission" date="2019-08" db="EMBL/GenBank/DDBJ databases">
        <authorList>
            <person name="Kucharzyk K."/>
            <person name="Murdoch R.W."/>
            <person name="Higgins S."/>
            <person name="Loffler F."/>
        </authorList>
    </citation>
    <scope>NUCLEOTIDE SEQUENCE</scope>
</reference>